<dbReference type="SUPFAM" id="SSF53474">
    <property type="entry name" value="alpha/beta-Hydrolases"/>
    <property type="match status" value="1"/>
</dbReference>
<keyword evidence="2" id="KW-0732">Signal</keyword>
<gene>
    <name evidence="7" type="ORF">SAMN05216251_12873</name>
</gene>
<evidence type="ECO:0000259" key="6">
    <source>
        <dbReference type="Pfam" id="PF08386"/>
    </source>
</evidence>
<dbReference type="Proteomes" id="UP000199323">
    <property type="component" value="Unassembled WGS sequence"/>
</dbReference>
<evidence type="ECO:0000256" key="3">
    <source>
        <dbReference type="ARBA" id="ARBA00022801"/>
    </source>
</evidence>
<evidence type="ECO:0000256" key="4">
    <source>
        <dbReference type="SAM" id="MobiDB-lite"/>
    </source>
</evidence>
<evidence type="ECO:0000256" key="1">
    <source>
        <dbReference type="ARBA" id="ARBA00010088"/>
    </source>
</evidence>
<dbReference type="InterPro" id="IPR000073">
    <property type="entry name" value="AB_hydrolase_1"/>
</dbReference>
<dbReference type="EMBL" id="FONG01000028">
    <property type="protein sequence ID" value="SFF77818.1"/>
    <property type="molecule type" value="Genomic_DNA"/>
</dbReference>
<reference evidence="7 8" key="1">
    <citation type="submission" date="2016-10" db="EMBL/GenBank/DDBJ databases">
        <authorList>
            <person name="de Groot N.N."/>
        </authorList>
    </citation>
    <scope>NUCLEOTIDE SEQUENCE [LARGE SCALE GENOMIC DNA]</scope>
    <source>
        <strain evidence="7 8">CGMCC 4.3510</strain>
    </source>
</reference>
<dbReference type="STRING" id="380248.SAMN05216251_12873"/>
<dbReference type="InterPro" id="IPR051601">
    <property type="entry name" value="Serine_prot/Carboxylest_S33"/>
</dbReference>
<dbReference type="AlphaFoldDB" id="A0A1I2LGZ6"/>
<dbReference type="InterPro" id="IPR013595">
    <property type="entry name" value="Pept_S33_TAP-like_C"/>
</dbReference>
<protein>
    <submittedName>
        <fullName evidence="7">TAP-like protein</fullName>
    </submittedName>
</protein>
<accession>A0A1I2LGZ6</accession>
<feature type="domain" description="AB hydrolase-1" evidence="5">
    <location>
        <begin position="149"/>
        <end position="364"/>
    </location>
</feature>
<evidence type="ECO:0000313" key="7">
    <source>
        <dbReference type="EMBL" id="SFF77818.1"/>
    </source>
</evidence>
<dbReference type="InterPro" id="IPR029058">
    <property type="entry name" value="AB_hydrolase_fold"/>
</dbReference>
<dbReference type="Pfam" id="PF00561">
    <property type="entry name" value="Abhydrolase_1"/>
    <property type="match status" value="1"/>
</dbReference>
<dbReference type="PANTHER" id="PTHR43248:SF29">
    <property type="entry name" value="TRIPEPTIDYL AMINOPEPTIDASE"/>
    <property type="match status" value="1"/>
</dbReference>
<organism evidence="7 8">
    <name type="scientific">Actinacidiphila alni</name>
    <dbReference type="NCBI Taxonomy" id="380248"/>
    <lineage>
        <taxon>Bacteria</taxon>
        <taxon>Bacillati</taxon>
        <taxon>Actinomycetota</taxon>
        <taxon>Actinomycetes</taxon>
        <taxon>Kitasatosporales</taxon>
        <taxon>Streptomycetaceae</taxon>
        <taxon>Actinacidiphila</taxon>
    </lineage>
</organism>
<dbReference type="OrthoDB" id="4447445at2"/>
<dbReference type="GO" id="GO:0016787">
    <property type="term" value="F:hydrolase activity"/>
    <property type="evidence" value="ECO:0007669"/>
    <property type="project" value="UniProtKB-KW"/>
</dbReference>
<dbReference type="Pfam" id="PF08386">
    <property type="entry name" value="Abhydrolase_4"/>
    <property type="match status" value="1"/>
</dbReference>
<comment type="similarity">
    <text evidence="1">Belongs to the peptidase S33 family.</text>
</comment>
<evidence type="ECO:0000313" key="8">
    <source>
        <dbReference type="Proteomes" id="UP000199323"/>
    </source>
</evidence>
<keyword evidence="8" id="KW-1185">Reference proteome</keyword>
<proteinExistence type="inferred from homology"/>
<keyword evidence="3" id="KW-0378">Hydrolase</keyword>
<feature type="region of interest" description="Disordered" evidence="4">
    <location>
        <begin position="14"/>
        <end position="35"/>
    </location>
</feature>
<dbReference type="PANTHER" id="PTHR43248">
    <property type="entry name" value="2-SUCCINYL-6-HYDROXY-2,4-CYCLOHEXADIENE-1-CARBOXYLATE SYNTHASE"/>
    <property type="match status" value="1"/>
</dbReference>
<name>A0A1I2LGZ6_9ACTN</name>
<evidence type="ECO:0000256" key="2">
    <source>
        <dbReference type="ARBA" id="ARBA00022729"/>
    </source>
</evidence>
<feature type="domain" description="Peptidase S33 tripeptidyl aminopeptidase-like C-terminal" evidence="6">
    <location>
        <begin position="450"/>
        <end position="538"/>
    </location>
</feature>
<sequence length="549" mass="57697">MPEKWSVEAVAAVPSGRGRGERGGTRAGLPMSRQRAERRRVWRRWPSRLRAAGLAVLTLAGCFAGAGTTQALAADPSGHGTPKPLVWGSCPQDTAGAAPVTRDPRLQCARLAVPLDHRRPNGPHIAIEVSRIRSGAAHPLALMVGQGGPGFGGLDLPSAEETALPPEVAARTDIYGMDYRGIGASSPLDCDIAPADRSEATGVPYPAADGSIDANTAWAARIAADCAAHAGDELRYVNTVNIARDINSLRVALGLPTLSYTGTSYGTFVGAVYASLYPTTSGRVLLNSVVPPGGVKEAIEHKGQAVETAFPPFADWVAARDATYHLGATRTAVRSAVLATAEHLNSHPIPLTDGAPLTGNLLLEAQEALLEQRTYYPLLAGLLKDARTGSLPSGSGSDLPWSQLLTDNFVSAQDAVVCNDSAWPRDPAHYRTAVTRNAARYPLTAGSPRNVWPCAFWTTRTSDRAPTPNPHGPANILLLQNTADPSTAPSGAVATRKAFGHRAALVTVDAVGHGVDMTQPCVAEQVTRFLLHPGPPRPATCPGIRRQTP</sequence>
<dbReference type="Gene3D" id="3.40.50.1820">
    <property type="entry name" value="alpha/beta hydrolase"/>
    <property type="match status" value="1"/>
</dbReference>
<evidence type="ECO:0000259" key="5">
    <source>
        <dbReference type="Pfam" id="PF00561"/>
    </source>
</evidence>